<accession>A0A2N7AWE0</accession>
<dbReference type="EMBL" id="NIPR01000005">
    <property type="protein sequence ID" value="PMD73068.1"/>
    <property type="molecule type" value="Genomic_DNA"/>
</dbReference>
<keyword evidence="3" id="KW-1185">Reference proteome</keyword>
<proteinExistence type="predicted"/>
<evidence type="ECO:0000313" key="3">
    <source>
        <dbReference type="Proteomes" id="UP000235649"/>
    </source>
</evidence>
<sequence>MKIHIKHKLILTVLLITIAFSFFSANNNVKMVTAADQTVKPYATPTSDPIIFLGIWLTNGYSLQPESDYYTQVNNSIVIHTSASRSVWTFLQGMGIINGDAPHYRWYKSTNYGQNWTEVSSADGGHRMNFPVTPKTAGTTWYQMDTQYYRLLSPLLKTHIYSKVTAVHAKDPVNATSLKVTADNNYIYNESDNDLAQNYTFIHAYPTPADSTGPITYSVDKPEIADFATDSENGGTTNQLLAKSGATGMVTVTATMQNPDGSTAKGSTTVKVGGGLDDQTVMVGNPATFTIHGSVDGTNDNSLGSINIQWFKYDKSGKKTTVASSSSTNYKDFVSYTIPKTTMDDNGTQYQAQITVSLLGGLIQTDSLTTNKAILNVKNKPNISITDKAINKTYDDGSNTDTTLNNVTKKDNINYSFTLNNTNDNSEVDNGFYVIPLHSGTTINSVTLDGNVLDSSKYTIITDGNNDDLTISGLNFDNNTKSHSISIDTTTPNITSKESFESQSYIYGNSYGGTTYMTNADPIEINYVNDEFNVSVNDIDFGSINPFDKDQIKYRPDKYNLPNNVINIDDQRRNKTAMKIFVSEPSQLADGLSLRYYEGQNYTDLSSSETLITQTTDNSVSPSIGWTKNNGLLLYKDDTILPSGKYTTKLNWNFEDSI</sequence>
<keyword evidence="1" id="KW-0732">Signal</keyword>
<comment type="caution">
    <text evidence="2">The sequence shown here is derived from an EMBL/GenBank/DDBJ whole genome shotgun (WGS) entry which is preliminary data.</text>
</comment>
<name>A0A2N7AWE0_9LACO</name>
<evidence type="ECO:0000313" key="2">
    <source>
        <dbReference type="EMBL" id="PMD73068.1"/>
    </source>
</evidence>
<protein>
    <recommendedName>
        <fullName evidence="4">Cell surface SD repeat-containing protein</fullName>
    </recommendedName>
</protein>
<organism evidence="2 3">
    <name type="scientific">Companilactobacillus nuruki</name>
    <dbReference type="NCBI Taxonomy" id="1993540"/>
    <lineage>
        <taxon>Bacteria</taxon>
        <taxon>Bacillati</taxon>
        <taxon>Bacillota</taxon>
        <taxon>Bacilli</taxon>
        <taxon>Lactobacillales</taxon>
        <taxon>Lactobacillaceae</taxon>
        <taxon>Companilactobacillus</taxon>
    </lineage>
</organism>
<dbReference type="OrthoDB" id="2318209at2"/>
<dbReference type="Proteomes" id="UP000235649">
    <property type="component" value="Unassembled WGS sequence"/>
</dbReference>
<evidence type="ECO:0008006" key="4">
    <source>
        <dbReference type="Google" id="ProtNLM"/>
    </source>
</evidence>
<reference evidence="2 3" key="1">
    <citation type="submission" date="2017-05" db="EMBL/GenBank/DDBJ databases">
        <title>Lactobacillus nurukis nov., sp. nov., isolated from nuruk.</title>
        <authorList>
            <person name="Kim S.-J."/>
        </authorList>
    </citation>
    <scope>NUCLEOTIDE SEQUENCE [LARGE SCALE GENOMIC DNA]</scope>
    <source>
        <strain evidence="2 3">SYF10-1a</strain>
    </source>
</reference>
<evidence type="ECO:0000256" key="1">
    <source>
        <dbReference type="SAM" id="SignalP"/>
    </source>
</evidence>
<gene>
    <name evidence="2" type="ORF">CBP76_02740</name>
</gene>
<dbReference type="RefSeq" id="WP_102195401.1">
    <property type="nucleotide sequence ID" value="NZ_NIPR01000005.1"/>
</dbReference>
<feature type="chain" id="PRO_5039100318" description="Cell surface SD repeat-containing protein" evidence="1">
    <location>
        <begin position="25"/>
        <end position="658"/>
    </location>
</feature>
<dbReference type="AlphaFoldDB" id="A0A2N7AWE0"/>
<feature type="signal peptide" evidence="1">
    <location>
        <begin position="1"/>
        <end position="24"/>
    </location>
</feature>